<feature type="region of interest" description="Disordered" evidence="1">
    <location>
        <begin position="227"/>
        <end position="284"/>
    </location>
</feature>
<gene>
    <name evidence="2" type="ORF">Purlil1_8535</name>
</gene>
<keyword evidence="3" id="KW-1185">Reference proteome</keyword>
<evidence type="ECO:0000313" key="3">
    <source>
        <dbReference type="Proteomes" id="UP001287286"/>
    </source>
</evidence>
<comment type="caution">
    <text evidence="2">The sequence shown here is derived from an EMBL/GenBank/DDBJ whole genome shotgun (WGS) entry which is preliminary data.</text>
</comment>
<feature type="region of interest" description="Disordered" evidence="1">
    <location>
        <begin position="363"/>
        <end position="382"/>
    </location>
</feature>
<feature type="compositionally biased region" description="Polar residues" evidence="1">
    <location>
        <begin position="265"/>
        <end position="275"/>
    </location>
</feature>
<feature type="region of interest" description="Disordered" evidence="1">
    <location>
        <begin position="178"/>
        <end position="207"/>
    </location>
</feature>
<protein>
    <submittedName>
        <fullName evidence="2">Uncharacterized protein</fullName>
    </submittedName>
</protein>
<dbReference type="Proteomes" id="UP001287286">
    <property type="component" value="Unassembled WGS sequence"/>
</dbReference>
<evidence type="ECO:0000256" key="1">
    <source>
        <dbReference type="SAM" id="MobiDB-lite"/>
    </source>
</evidence>
<evidence type="ECO:0000313" key="2">
    <source>
        <dbReference type="EMBL" id="KAK4087237.1"/>
    </source>
</evidence>
<dbReference type="EMBL" id="JAWRVI010000034">
    <property type="protein sequence ID" value="KAK4087237.1"/>
    <property type="molecule type" value="Genomic_DNA"/>
</dbReference>
<accession>A0ABR0BTR5</accession>
<name>A0ABR0BTR5_PURLI</name>
<feature type="compositionally biased region" description="Pro residues" evidence="1">
    <location>
        <begin position="55"/>
        <end position="69"/>
    </location>
</feature>
<reference evidence="2 3" key="1">
    <citation type="journal article" date="2024" name="Microbiol. Resour. Announc.">
        <title>Genome annotations for the ascomycete fungi Trichoderma harzianum, Trichoderma aggressivum, and Purpureocillium lilacinum.</title>
        <authorList>
            <person name="Beijen E.P.W."/>
            <person name="Ohm R.A."/>
        </authorList>
    </citation>
    <scope>NUCLEOTIDE SEQUENCE [LARGE SCALE GENOMIC DNA]</scope>
    <source>
        <strain evidence="2 3">CBS 150709</strain>
    </source>
</reference>
<organism evidence="2 3">
    <name type="scientific">Purpureocillium lilacinum</name>
    <name type="common">Paecilomyces lilacinus</name>
    <dbReference type="NCBI Taxonomy" id="33203"/>
    <lineage>
        <taxon>Eukaryota</taxon>
        <taxon>Fungi</taxon>
        <taxon>Dikarya</taxon>
        <taxon>Ascomycota</taxon>
        <taxon>Pezizomycotina</taxon>
        <taxon>Sordariomycetes</taxon>
        <taxon>Hypocreomycetidae</taxon>
        <taxon>Hypocreales</taxon>
        <taxon>Ophiocordycipitaceae</taxon>
        <taxon>Purpureocillium</taxon>
    </lineage>
</organism>
<feature type="compositionally biased region" description="Basic and acidic residues" evidence="1">
    <location>
        <begin position="235"/>
        <end position="248"/>
    </location>
</feature>
<feature type="region of interest" description="Disordered" evidence="1">
    <location>
        <begin position="13"/>
        <end position="95"/>
    </location>
</feature>
<proteinExistence type="predicted"/>
<sequence>MADRQCIIAMPRPAACKARAASRAAPKTGNSSRRARQRAEWTQMPDKPDPRAPSLLPPSPERPPPPLPRRPCAVETPGWGPSGTPRPVKQWRDGTRPLRLAGQASTTAQRPSFHGTEVTFQLLSALPPAEPHFLRLPSPSCCALPITRLQMRIARLPNNSFPAAFLFASELYPVAPLAPDQQGTGHQAHHHHPCEQRTTLPAPPIRTLPPPPADHVHFDVCLPPSLSLSTTPSPDAKDKGHETADGFPRRRSGLTARRPSRWRTTDPTTRTLSPGTPSPAPRRLSLGFWPSTVTDCWPLKQIRGARAQTRRRPSAERILRPAAVVVAIRLQAAAAGSPRPVQAAPLRPRVAAAAAAAATSPAAAASQPGTAPAHQQSPPPAAAAAAAGSAAAIASPGLPPAAFACPRRGLRLRLDAAAALPCRGQGW</sequence>
<feature type="compositionally biased region" description="Low complexity" evidence="1">
    <location>
        <begin position="13"/>
        <end position="26"/>
    </location>
</feature>